<dbReference type="SUPFAM" id="SSF47413">
    <property type="entry name" value="lambda repressor-like DNA-binding domains"/>
    <property type="match status" value="1"/>
</dbReference>
<keyword evidence="1" id="KW-0805">Transcription regulation</keyword>
<dbReference type="InterPro" id="IPR046335">
    <property type="entry name" value="LacI/GalR-like_sensor"/>
</dbReference>
<dbReference type="CDD" id="cd01392">
    <property type="entry name" value="HTH_LacI"/>
    <property type="match status" value="1"/>
</dbReference>
<dbReference type="GO" id="GO:0000976">
    <property type="term" value="F:transcription cis-regulatory region binding"/>
    <property type="evidence" value="ECO:0007669"/>
    <property type="project" value="TreeGrafter"/>
</dbReference>
<feature type="region of interest" description="Disordered" evidence="4">
    <location>
        <begin position="1"/>
        <end position="32"/>
    </location>
</feature>
<dbReference type="PROSITE" id="PS50932">
    <property type="entry name" value="HTH_LACI_2"/>
    <property type="match status" value="1"/>
</dbReference>
<name>B2SZX1_PARPJ</name>
<dbReference type="AlphaFoldDB" id="B2SZX1"/>
<dbReference type="Pfam" id="PF13377">
    <property type="entry name" value="Peripla_BP_3"/>
    <property type="match status" value="1"/>
</dbReference>
<dbReference type="EMBL" id="CP001052">
    <property type="protein sequence ID" value="ACD14532.1"/>
    <property type="molecule type" value="Genomic_DNA"/>
</dbReference>
<dbReference type="InterPro" id="IPR010982">
    <property type="entry name" value="Lambda_DNA-bd_dom_sf"/>
</dbReference>
<dbReference type="KEGG" id="bpy:Bphyt_0082"/>
<protein>
    <submittedName>
        <fullName evidence="6">Transcriptional regulator, LacI family</fullName>
    </submittedName>
</protein>
<dbReference type="OrthoDB" id="8770688at2"/>
<dbReference type="RefSeq" id="WP_012431191.1">
    <property type="nucleotide sequence ID" value="NC_010681.1"/>
</dbReference>
<dbReference type="PROSITE" id="PS00356">
    <property type="entry name" value="HTH_LACI_1"/>
    <property type="match status" value="1"/>
</dbReference>
<dbReference type="SMART" id="SM00354">
    <property type="entry name" value="HTH_LACI"/>
    <property type="match status" value="1"/>
</dbReference>
<dbReference type="Pfam" id="PF00356">
    <property type="entry name" value="LacI"/>
    <property type="match status" value="1"/>
</dbReference>
<dbReference type="InterPro" id="IPR028082">
    <property type="entry name" value="Peripla_BP_I"/>
</dbReference>
<evidence type="ECO:0000256" key="1">
    <source>
        <dbReference type="ARBA" id="ARBA00023015"/>
    </source>
</evidence>
<evidence type="ECO:0000256" key="2">
    <source>
        <dbReference type="ARBA" id="ARBA00023125"/>
    </source>
</evidence>
<dbReference type="SUPFAM" id="SSF53822">
    <property type="entry name" value="Periplasmic binding protein-like I"/>
    <property type="match status" value="1"/>
</dbReference>
<gene>
    <name evidence="6" type="ordered locus">Bphyt_0082</name>
</gene>
<reference evidence="6 7" key="1">
    <citation type="journal article" date="2011" name="J. Bacteriol.">
        <title>Complete genome sequence of the plant growth-promoting endophyte Burkholderia phytofirmans strain PsJN.</title>
        <authorList>
            <person name="Weilharter A."/>
            <person name="Mitter B."/>
            <person name="Shin M.V."/>
            <person name="Chain P.S."/>
            <person name="Nowak J."/>
            <person name="Sessitsch A."/>
        </authorList>
    </citation>
    <scope>NUCLEOTIDE SEQUENCE [LARGE SCALE GENOMIC DNA]</scope>
    <source>
        <strain evidence="7">DSM 17436 / LMG 22146 / PsJN</strain>
    </source>
</reference>
<keyword evidence="2" id="KW-0238">DNA-binding</keyword>
<dbReference type="eggNOG" id="COG1609">
    <property type="taxonomic scope" value="Bacteria"/>
</dbReference>
<proteinExistence type="predicted"/>
<dbReference type="STRING" id="398527.Bphyt_0082"/>
<dbReference type="Proteomes" id="UP000001739">
    <property type="component" value="Chromosome 1"/>
</dbReference>
<dbReference type="GO" id="GO:0003700">
    <property type="term" value="F:DNA-binding transcription factor activity"/>
    <property type="evidence" value="ECO:0007669"/>
    <property type="project" value="TreeGrafter"/>
</dbReference>
<dbReference type="Gene3D" id="1.10.260.40">
    <property type="entry name" value="lambda repressor-like DNA-binding domains"/>
    <property type="match status" value="1"/>
</dbReference>
<dbReference type="PANTHER" id="PTHR30146">
    <property type="entry name" value="LACI-RELATED TRANSCRIPTIONAL REPRESSOR"/>
    <property type="match status" value="1"/>
</dbReference>
<dbReference type="PANTHER" id="PTHR30146:SF33">
    <property type="entry name" value="TRANSCRIPTIONAL REGULATOR"/>
    <property type="match status" value="1"/>
</dbReference>
<dbReference type="InterPro" id="IPR000843">
    <property type="entry name" value="HTH_LacI"/>
</dbReference>
<keyword evidence="3" id="KW-0804">Transcription</keyword>
<accession>B2SZX1</accession>
<evidence type="ECO:0000256" key="3">
    <source>
        <dbReference type="ARBA" id="ARBA00023163"/>
    </source>
</evidence>
<organism evidence="6 7">
    <name type="scientific">Paraburkholderia phytofirmans (strain DSM 17436 / LMG 22146 / PsJN)</name>
    <name type="common">Burkholderia phytofirmans</name>
    <dbReference type="NCBI Taxonomy" id="398527"/>
    <lineage>
        <taxon>Bacteria</taxon>
        <taxon>Pseudomonadati</taxon>
        <taxon>Pseudomonadota</taxon>
        <taxon>Betaproteobacteria</taxon>
        <taxon>Burkholderiales</taxon>
        <taxon>Burkholderiaceae</taxon>
        <taxon>Paraburkholderia</taxon>
    </lineage>
</organism>
<dbReference type="CDD" id="cd01575">
    <property type="entry name" value="PBP1_GntR"/>
    <property type="match status" value="1"/>
</dbReference>
<dbReference type="Gene3D" id="3.40.50.2300">
    <property type="match status" value="2"/>
</dbReference>
<evidence type="ECO:0000256" key="4">
    <source>
        <dbReference type="SAM" id="MobiDB-lite"/>
    </source>
</evidence>
<sequence>MKDKPTRAARQPRTHPSPGNATTATPHEPTRRRLSGRATIADVADLAQVSTMTVSRALKDPAQLSPEARARVEAAVTELGYVPNHAARTLATSRSHVVAVLVPSLSNTVFVDTLAGIQDCLGPAGYQILIGNTGYSSGKQAELVSTYLSHAPDGFLVTGIDGSEAIRQRLAAARVPVVHMYDLSRTPGEWSVGFSQQRAGFTLTKYLLERGYQCPGFVAAQLDPRTMQRRAGFRRALREAGLDPDVEILTDEPSSVGLGSKLLAQMLSHAPACDAIFCCNDDLALGALFECQRRGISVPGRIAIAGFNDLPPSAWSTPSLTTVTTPRYQIGFEAARLLLQILDGHPPERSCIDLRFTLTPRESA</sequence>
<dbReference type="HOGENOM" id="CLU_037628_6_3_4"/>
<evidence type="ECO:0000313" key="7">
    <source>
        <dbReference type="Proteomes" id="UP000001739"/>
    </source>
</evidence>
<feature type="domain" description="HTH lacI-type" evidence="5">
    <location>
        <begin position="38"/>
        <end position="92"/>
    </location>
</feature>
<evidence type="ECO:0000313" key="6">
    <source>
        <dbReference type="EMBL" id="ACD14532.1"/>
    </source>
</evidence>
<evidence type="ECO:0000259" key="5">
    <source>
        <dbReference type="PROSITE" id="PS50932"/>
    </source>
</evidence>